<evidence type="ECO:0000313" key="3">
    <source>
        <dbReference type="Proteomes" id="UP000765509"/>
    </source>
</evidence>
<evidence type="ECO:0000256" key="1">
    <source>
        <dbReference type="SAM" id="MobiDB-lite"/>
    </source>
</evidence>
<evidence type="ECO:0000313" key="2">
    <source>
        <dbReference type="EMBL" id="MBW0500468.1"/>
    </source>
</evidence>
<reference evidence="2" key="1">
    <citation type="submission" date="2021-03" db="EMBL/GenBank/DDBJ databases">
        <title>Draft genome sequence of rust myrtle Austropuccinia psidii MF-1, a brazilian biotype.</title>
        <authorList>
            <person name="Quecine M.C."/>
            <person name="Pachon D.M.R."/>
            <person name="Bonatelli M.L."/>
            <person name="Correr F.H."/>
            <person name="Franceschini L.M."/>
            <person name="Leite T.F."/>
            <person name="Margarido G.R.A."/>
            <person name="Almeida C.A."/>
            <person name="Ferrarezi J.A."/>
            <person name="Labate C.A."/>
        </authorList>
    </citation>
    <scope>NUCLEOTIDE SEQUENCE</scope>
    <source>
        <strain evidence="2">MF-1</strain>
    </source>
</reference>
<sequence length="180" mass="20764">MDSGSSSKIPHNPNESKDILNEENMQGQEDISDVEKIHQRMLEMQQELIEILKKEEKRKESNFTAENSPMEENTTIPRVFRQKGSPSASSSPMLSSTQLTSHRPNTLPKGVNIHAQASSPLQQEISRNTTPIVKIRRKDYNLWFDGKEVERFIKRVKNIAEIEGESGRRIARQIFFWTKD</sequence>
<dbReference type="EMBL" id="AVOT02015827">
    <property type="protein sequence ID" value="MBW0500468.1"/>
    <property type="molecule type" value="Genomic_DNA"/>
</dbReference>
<proteinExistence type="predicted"/>
<comment type="caution">
    <text evidence="2">The sequence shown here is derived from an EMBL/GenBank/DDBJ whole genome shotgun (WGS) entry which is preliminary data.</text>
</comment>
<gene>
    <name evidence="2" type="ORF">O181_040183</name>
</gene>
<feature type="compositionally biased region" description="Polar residues" evidence="1">
    <location>
        <begin position="62"/>
        <end position="76"/>
    </location>
</feature>
<feature type="region of interest" description="Disordered" evidence="1">
    <location>
        <begin position="1"/>
        <end position="37"/>
    </location>
</feature>
<feature type="region of interest" description="Disordered" evidence="1">
    <location>
        <begin position="53"/>
        <end position="107"/>
    </location>
</feature>
<dbReference type="Proteomes" id="UP000765509">
    <property type="component" value="Unassembled WGS sequence"/>
</dbReference>
<keyword evidence="3" id="KW-1185">Reference proteome</keyword>
<dbReference type="OrthoDB" id="2506366at2759"/>
<organism evidence="2 3">
    <name type="scientific">Austropuccinia psidii MF-1</name>
    <dbReference type="NCBI Taxonomy" id="1389203"/>
    <lineage>
        <taxon>Eukaryota</taxon>
        <taxon>Fungi</taxon>
        <taxon>Dikarya</taxon>
        <taxon>Basidiomycota</taxon>
        <taxon>Pucciniomycotina</taxon>
        <taxon>Pucciniomycetes</taxon>
        <taxon>Pucciniales</taxon>
        <taxon>Sphaerophragmiaceae</taxon>
        <taxon>Austropuccinia</taxon>
    </lineage>
</organism>
<feature type="compositionally biased region" description="Low complexity" evidence="1">
    <location>
        <begin position="85"/>
        <end position="101"/>
    </location>
</feature>
<accession>A0A9Q3HCM1</accession>
<protein>
    <submittedName>
        <fullName evidence="2">Uncharacterized protein</fullName>
    </submittedName>
</protein>
<name>A0A9Q3HCM1_9BASI</name>
<dbReference type="AlphaFoldDB" id="A0A9Q3HCM1"/>